<gene>
    <name evidence="2" type="ORF">CK820_G0026460</name>
</gene>
<dbReference type="Proteomes" id="UP000236370">
    <property type="component" value="Unassembled WGS sequence"/>
</dbReference>
<proteinExistence type="predicted"/>
<evidence type="ECO:0000313" key="2">
    <source>
        <dbReference type="EMBL" id="PNI51334.1"/>
    </source>
</evidence>
<accession>A0A2J8LVN4</accession>
<organism evidence="2 3">
    <name type="scientific">Pan troglodytes</name>
    <name type="common">Chimpanzee</name>
    <dbReference type="NCBI Taxonomy" id="9598"/>
    <lineage>
        <taxon>Eukaryota</taxon>
        <taxon>Metazoa</taxon>
        <taxon>Chordata</taxon>
        <taxon>Craniata</taxon>
        <taxon>Vertebrata</taxon>
        <taxon>Euteleostomi</taxon>
        <taxon>Mammalia</taxon>
        <taxon>Eutheria</taxon>
        <taxon>Euarchontoglires</taxon>
        <taxon>Primates</taxon>
        <taxon>Haplorrhini</taxon>
        <taxon>Catarrhini</taxon>
        <taxon>Hominidae</taxon>
        <taxon>Pan</taxon>
    </lineage>
</organism>
<name>A0A2J8LVN4_PANTR</name>
<reference evidence="2 3" key="1">
    <citation type="submission" date="2017-12" db="EMBL/GenBank/DDBJ databases">
        <title>High-resolution comparative analysis of great ape genomes.</title>
        <authorList>
            <person name="Pollen A."/>
            <person name="Hastie A."/>
            <person name="Hormozdiari F."/>
            <person name="Dougherty M."/>
            <person name="Liu R."/>
            <person name="Chaisson M."/>
            <person name="Hoppe E."/>
            <person name="Hill C."/>
            <person name="Pang A."/>
            <person name="Hillier L."/>
            <person name="Baker C."/>
            <person name="Armstrong J."/>
            <person name="Shendure J."/>
            <person name="Paten B."/>
            <person name="Wilson R."/>
            <person name="Chao H."/>
            <person name="Schneider V."/>
            <person name="Ventura M."/>
            <person name="Kronenberg Z."/>
            <person name="Murali S."/>
            <person name="Gordon D."/>
            <person name="Cantsilieris S."/>
            <person name="Munson K."/>
            <person name="Nelson B."/>
            <person name="Raja A."/>
            <person name="Underwood J."/>
            <person name="Diekhans M."/>
            <person name="Fiddes I."/>
            <person name="Haussler D."/>
            <person name="Eichler E."/>
        </authorList>
    </citation>
    <scope>NUCLEOTIDE SEQUENCE [LARGE SCALE GENOMIC DNA]</scope>
    <source>
        <strain evidence="2">Yerkes chimp pedigree #C0471</strain>
    </source>
</reference>
<dbReference type="EMBL" id="NBAG03000278">
    <property type="protein sequence ID" value="PNI51334.1"/>
    <property type="molecule type" value="Genomic_DNA"/>
</dbReference>
<dbReference type="AlphaFoldDB" id="A0A2J8LVN4"/>
<evidence type="ECO:0000313" key="3">
    <source>
        <dbReference type="Proteomes" id="UP000236370"/>
    </source>
</evidence>
<feature type="region of interest" description="Disordered" evidence="1">
    <location>
        <begin position="50"/>
        <end position="73"/>
    </location>
</feature>
<protein>
    <submittedName>
        <fullName evidence="2">Uncharacterized protein</fullName>
    </submittedName>
</protein>
<sequence>MAPLDRESGHCTGRKPACQGLCLEPIHRAPLSTLTDTHRRVCSILCHTGTRTGSRSRREDWDTWKPGIGTGTF</sequence>
<evidence type="ECO:0000256" key="1">
    <source>
        <dbReference type="SAM" id="MobiDB-lite"/>
    </source>
</evidence>
<comment type="caution">
    <text evidence="2">The sequence shown here is derived from an EMBL/GenBank/DDBJ whole genome shotgun (WGS) entry which is preliminary data.</text>
</comment>